<protein>
    <submittedName>
        <fullName evidence="1">Uncharacterized protein</fullName>
    </submittedName>
</protein>
<sequence>MHRASYEDLVKLVKERGTFEADTEGTIDGALRIDLSGTGYSKQYNRLEVVLNELYPDHEAAFDLMDILPEEGIFKIRLVDKNWREDWYNPLISEKEHWEQKALADIKETAEVIFYGDTSLPDAEKEAVCKVSFKLSDYGDGADSGLDDCEVCESFFYDVVRYKQESGFTWGDGHTYTVDGTVRVVLLSKALYQRKMREFCESV</sequence>
<proteinExistence type="predicted"/>
<evidence type="ECO:0000313" key="1">
    <source>
        <dbReference type="EMBL" id="SBV99972.1"/>
    </source>
</evidence>
<organism evidence="1">
    <name type="scientific">uncultured delta proteobacterium</name>
    <dbReference type="NCBI Taxonomy" id="34034"/>
    <lineage>
        <taxon>Bacteria</taxon>
        <taxon>Deltaproteobacteria</taxon>
        <taxon>environmental samples</taxon>
    </lineage>
</organism>
<name>A0A212JKL4_9DELT</name>
<reference evidence="1" key="1">
    <citation type="submission" date="2016-04" db="EMBL/GenBank/DDBJ databases">
        <authorList>
            <person name="Evans L.H."/>
            <person name="Alamgir A."/>
            <person name="Owens N."/>
            <person name="Weber N.D."/>
            <person name="Virtaneva K."/>
            <person name="Barbian K."/>
            <person name="Babar A."/>
            <person name="Rosenke K."/>
        </authorList>
    </citation>
    <scope>NUCLEOTIDE SEQUENCE</scope>
    <source>
        <strain evidence="1">86</strain>
    </source>
</reference>
<gene>
    <name evidence="1" type="ORF">KL86DPRO_11701</name>
</gene>
<accession>A0A212JKL4</accession>
<dbReference type="AlphaFoldDB" id="A0A212JKL4"/>
<dbReference type="EMBL" id="FLUQ01000001">
    <property type="protein sequence ID" value="SBV99972.1"/>
    <property type="molecule type" value="Genomic_DNA"/>
</dbReference>